<dbReference type="Gene3D" id="3.20.20.70">
    <property type="entry name" value="Aldolase class I"/>
    <property type="match status" value="1"/>
</dbReference>
<sequence>MTQDTPAVRDVPTPDLFPAAFPADAFPQVIWEGDERPASLPAQAWTTETTHRDGQQGGLPLTTEAGLRIYDLMGRFTGSSGALRQAEFFVYRPADRAMLEGALERWRGGHPVEPTTWIRATRRDAELVAGLGVRETGMLASASDYHTFHKFTPGGRAQAARTYLDAVQAVLDAGLRPRLHLEDATRAPREFILPFVEAVQTLAAPFPASQAPKFRVCDTMGVGLPLEGAAWPRSVPRMIRELRAAGLSAESLEFHPHNDTHLVVANSLAAVLAGCAAINGTLLGKGERTGNAPLEGVVLHLSGLGLTGDADFTVLNDLNDLYETLGQGVPAKYPLFGRDAHRTRAGIHADGLNKFWPMYAPFNVPALLGRPLDLSLTKDSGVAGLIFLIRQHTGTELGKDHAGLRALHESLTAEFDAGRQTAVEWEEIAERALKLSAGGPVVRSGA</sequence>
<dbReference type="OrthoDB" id="9804858at2"/>
<name>A0A0F7JR52_9DEIO</name>
<dbReference type="InterPro" id="IPR000891">
    <property type="entry name" value="PYR_CT"/>
</dbReference>
<dbReference type="PROSITE" id="PS50991">
    <property type="entry name" value="PYR_CT"/>
    <property type="match status" value="1"/>
</dbReference>
<dbReference type="PANTHER" id="PTHR42880:SF1">
    <property type="entry name" value="ISOPROPYLMALATE_HOMOCITRATE_CITRAMALATE SYNTHASE FAMILY PROTEIN"/>
    <property type="match status" value="1"/>
</dbReference>
<reference evidence="3 4" key="1">
    <citation type="submission" date="2015-01" db="EMBL/GenBank/DDBJ databases">
        <title>Deinococcus soli/N5/whole genome sequencing.</title>
        <authorList>
            <person name="Kim M.K."/>
            <person name="Srinivasan S."/>
            <person name="Lee J.-J."/>
        </authorList>
    </citation>
    <scope>NUCLEOTIDE SEQUENCE [LARGE SCALE GENOMIC DNA]</scope>
    <source>
        <strain evidence="3 4">N5</strain>
    </source>
</reference>
<dbReference type="InterPro" id="IPR013785">
    <property type="entry name" value="Aldolase_TIM"/>
</dbReference>
<dbReference type="GO" id="GO:0016740">
    <property type="term" value="F:transferase activity"/>
    <property type="evidence" value="ECO:0007669"/>
    <property type="project" value="UniProtKB-KW"/>
</dbReference>
<dbReference type="PATRIC" id="fig|1309411.5.peg.1912"/>
<keyword evidence="1 3" id="KW-0808">Transferase</keyword>
<evidence type="ECO:0000313" key="3">
    <source>
        <dbReference type="EMBL" id="AKH17228.1"/>
    </source>
</evidence>
<dbReference type="Pfam" id="PF00682">
    <property type="entry name" value="HMGL-like"/>
    <property type="match status" value="1"/>
</dbReference>
<protein>
    <submittedName>
        <fullName evidence="3">Pyruvate carboxyltransferase</fullName>
    </submittedName>
</protein>
<evidence type="ECO:0000259" key="2">
    <source>
        <dbReference type="PROSITE" id="PS50991"/>
    </source>
</evidence>
<evidence type="ECO:0000313" key="4">
    <source>
        <dbReference type="Proteomes" id="UP000034024"/>
    </source>
</evidence>
<keyword evidence="3" id="KW-0670">Pyruvate</keyword>
<proteinExistence type="predicted"/>
<dbReference type="AlphaFoldDB" id="A0A0F7JR52"/>
<dbReference type="SUPFAM" id="SSF51569">
    <property type="entry name" value="Aldolase"/>
    <property type="match status" value="1"/>
</dbReference>
<keyword evidence="4" id="KW-1185">Reference proteome</keyword>
<evidence type="ECO:0000256" key="1">
    <source>
        <dbReference type="ARBA" id="ARBA00022679"/>
    </source>
</evidence>
<dbReference type="PANTHER" id="PTHR42880">
    <property type="entry name" value="HOMOCITRATE SYNTHASE"/>
    <property type="match status" value="1"/>
</dbReference>
<feature type="domain" description="Pyruvate carboxyltransferase" evidence="2">
    <location>
        <begin position="44"/>
        <end position="316"/>
    </location>
</feature>
<dbReference type="EMBL" id="CP011389">
    <property type="protein sequence ID" value="AKH17228.1"/>
    <property type="molecule type" value="Genomic_DNA"/>
</dbReference>
<organism evidence="3 4">
    <name type="scientific">Deinococcus soli</name>
    <name type="common">ex Cha et al. 2016</name>
    <dbReference type="NCBI Taxonomy" id="1309411"/>
    <lineage>
        <taxon>Bacteria</taxon>
        <taxon>Thermotogati</taxon>
        <taxon>Deinococcota</taxon>
        <taxon>Deinococci</taxon>
        <taxon>Deinococcales</taxon>
        <taxon>Deinococcaceae</taxon>
        <taxon>Deinococcus</taxon>
    </lineage>
</organism>
<dbReference type="RefSeq" id="WP_046843798.1">
    <property type="nucleotide sequence ID" value="NZ_CP011389.1"/>
</dbReference>
<dbReference type="KEGG" id="dch:SY84_09405"/>
<gene>
    <name evidence="3" type="ORF">SY84_09405</name>
</gene>
<accession>A0A0F7JR52</accession>
<dbReference type="Proteomes" id="UP000034024">
    <property type="component" value="Chromosome"/>
</dbReference>